<evidence type="ECO:0000256" key="2">
    <source>
        <dbReference type="ARBA" id="ARBA00022771"/>
    </source>
</evidence>
<dbReference type="SUPFAM" id="SSF144232">
    <property type="entry name" value="HIT/MYND zinc finger-like"/>
    <property type="match status" value="1"/>
</dbReference>
<dbReference type="Proteomes" id="UP000050794">
    <property type="component" value="Unassembled WGS sequence"/>
</dbReference>
<reference evidence="7" key="1">
    <citation type="submission" date="2016-06" db="UniProtKB">
        <authorList>
            <consortium name="WormBaseParasite"/>
        </authorList>
    </citation>
    <scope>IDENTIFICATION</scope>
</reference>
<dbReference type="WBParaSite" id="TCNE_0001844101-mRNA-1">
    <property type="protein sequence ID" value="TCNE_0001844101-mRNA-1"/>
    <property type="gene ID" value="TCNE_0001844101"/>
</dbReference>
<evidence type="ECO:0000256" key="1">
    <source>
        <dbReference type="ARBA" id="ARBA00022723"/>
    </source>
</evidence>
<keyword evidence="3" id="KW-0862">Zinc</keyword>
<dbReference type="GO" id="GO:0006338">
    <property type="term" value="P:chromatin remodeling"/>
    <property type="evidence" value="ECO:0007669"/>
    <property type="project" value="InterPro"/>
</dbReference>
<dbReference type="PROSITE" id="PS51083">
    <property type="entry name" value="ZF_HIT"/>
    <property type="match status" value="1"/>
</dbReference>
<evidence type="ECO:0000259" key="5">
    <source>
        <dbReference type="PROSITE" id="PS51083"/>
    </source>
</evidence>
<dbReference type="PANTHER" id="PTHR13093">
    <property type="entry name" value="ZINC FINGER HIT DOMAIN CONTAINING PROTEIN 1"/>
    <property type="match status" value="1"/>
</dbReference>
<accession>A0A183VCG7</accession>
<evidence type="ECO:0000256" key="3">
    <source>
        <dbReference type="ARBA" id="ARBA00022833"/>
    </source>
</evidence>
<dbReference type="Gene3D" id="3.30.60.190">
    <property type="match status" value="1"/>
</dbReference>
<name>A0A183VCG7_TOXCA</name>
<dbReference type="GO" id="GO:0008270">
    <property type="term" value="F:zinc ion binding"/>
    <property type="evidence" value="ECO:0007669"/>
    <property type="project" value="UniProtKB-UniRule"/>
</dbReference>
<sequence length="138" mass="16212">LALVEEYSAEYLNNFHVAVLYQFRCATFNRILFLAHINLPLRAEDQKLRGLYRVVIFFLKINQLTFAYKASKTMEGTGWDAYSAARAPPSRYPPRRFCAVCGFFSNYTCIRCGARYCSVKCRDLHNDTRLTQFFIYFR</sequence>
<keyword evidence="6" id="KW-1185">Reference proteome</keyword>
<dbReference type="GO" id="GO:0005634">
    <property type="term" value="C:nucleus"/>
    <property type="evidence" value="ECO:0007669"/>
    <property type="project" value="UniProtKB-ARBA"/>
</dbReference>
<evidence type="ECO:0000256" key="4">
    <source>
        <dbReference type="PROSITE-ProRule" id="PRU00453"/>
    </source>
</evidence>
<dbReference type="InterPro" id="IPR007529">
    <property type="entry name" value="Znf_HIT"/>
</dbReference>
<dbReference type="Pfam" id="PF04438">
    <property type="entry name" value="zf-HIT"/>
    <property type="match status" value="1"/>
</dbReference>
<dbReference type="CDD" id="cd21437">
    <property type="entry name" value="zf-HIT_ZNHIT1_like"/>
    <property type="match status" value="1"/>
</dbReference>
<feature type="domain" description="HIT-type" evidence="5">
    <location>
        <begin position="98"/>
        <end position="130"/>
    </location>
</feature>
<evidence type="ECO:0000313" key="7">
    <source>
        <dbReference type="WBParaSite" id="TCNE_0001844101-mRNA-1"/>
    </source>
</evidence>
<keyword evidence="1" id="KW-0479">Metal-binding</keyword>
<organism evidence="6 7">
    <name type="scientific">Toxocara canis</name>
    <name type="common">Canine roundworm</name>
    <dbReference type="NCBI Taxonomy" id="6265"/>
    <lineage>
        <taxon>Eukaryota</taxon>
        <taxon>Metazoa</taxon>
        <taxon>Ecdysozoa</taxon>
        <taxon>Nematoda</taxon>
        <taxon>Chromadorea</taxon>
        <taxon>Rhabditida</taxon>
        <taxon>Spirurina</taxon>
        <taxon>Ascaridomorpha</taxon>
        <taxon>Ascaridoidea</taxon>
        <taxon>Toxocaridae</taxon>
        <taxon>Toxocara</taxon>
    </lineage>
</organism>
<protein>
    <submittedName>
        <fullName evidence="7">HIT-type domain-containing protein</fullName>
    </submittedName>
</protein>
<dbReference type="InterPro" id="IPR039723">
    <property type="entry name" value="Vps71/ZNHIT1"/>
</dbReference>
<evidence type="ECO:0000313" key="6">
    <source>
        <dbReference type="Proteomes" id="UP000050794"/>
    </source>
</evidence>
<keyword evidence="2 4" id="KW-0863">Zinc-finger</keyword>
<dbReference type="AlphaFoldDB" id="A0A183VCG7"/>
<proteinExistence type="predicted"/>